<sequence>MTIQYCSDLHLERPENYAWWKKRPILPAADTLILAGDILPFAETDQFLDFFQYLSDHFQATYWLPGNHEYYGSDSLHRSGPFREAIRPNVFLLNNQVEQLQDTTLIFSTLWSHISPAAEWDIARAVTDYRLITRDGEPFRPLHSNCLHAESRAFIESAVAAATSPHVIVATHHVPTFQHYPKQFRGSIINEAFATEMDDYIETSPITAWIYGHHHTNTPAFTISNTRLLTNQLGYVRKRAYYGFSNKAVLYC</sequence>
<dbReference type="PANTHER" id="PTHR37844:SF1">
    <property type="entry name" value="CALCINEURIN-LIKE PHOSPHOESTERASE DOMAIN-CONTAINING PROTEIN"/>
    <property type="match status" value="1"/>
</dbReference>
<dbReference type="OrthoDB" id="356681at2"/>
<protein>
    <submittedName>
        <fullName evidence="2">Metallophosphoesterase</fullName>
    </submittedName>
</protein>
<dbReference type="KEGG" id="pseg:D3H65_30595"/>
<dbReference type="EMBL" id="CP032157">
    <property type="protein sequence ID" value="AXY78077.1"/>
    <property type="molecule type" value="Genomic_DNA"/>
</dbReference>
<dbReference type="PANTHER" id="PTHR37844">
    <property type="entry name" value="SER/THR PROTEIN PHOSPHATASE SUPERFAMILY (AFU_ORTHOLOGUE AFUA_1G14840)"/>
    <property type="match status" value="1"/>
</dbReference>
<reference evidence="2 3" key="1">
    <citation type="submission" date="2018-09" db="EMBL/GenBank/DDBJ databases">
        <title>Genome sequencing of strain 6GH32-13.</title>
        <authorList>
            <person name="Weon H.-Y."/>
            <person name="Heo J."/>
            <person name="Kwon S.-W."/>
        </authorList>
    </citation>
    <scope>NUCLEOTIDE SEQUENCE [LARGE SCALE GENOMIC DNA]</scope>
    <source>
        <strain evidence="2 3">5GH32-13</strain>
    </source>
</reference>
<dbReference type="Pfam" id="PF00149">
    <property type="entry name" value="Metallophos"/>
    <property type="match status" value="1"/>
</dbReference>
<organism evidence="2 3">
    <name type="scientific">Paraflavitalea soli</name>
    <dbReference type="NCBI Taxonomy" id="2315862"/>
    <lineage>
        <taxon>Bacteria</taxon>
        <taxon>Pseudomonadati</taxon>
        <taxon>Bacteroidota</taxon>
        <taxon>Chitinophagia</taxon>
        <taxon>Chitinophagales</taxon>
        <taxon>Chitinophagaceae</taxon>
        <taxon>Paraflavitalea</taxon>
    </lineage>
</organism>
<evidence type="ECO:0000259" key="1">
    <source>
        <dbReference type="Pfam" id="PF00149"/>
    </source>
</evidence>
<evidence type="ECO:0000313" key="2">
    <source>
        <dbReference type="EMBL" id="AXY78077.1"/>
    </source>
</evidence>
<dbReference type="RefSeq" id="WP_119053950.1">
    <property type="nucleotide sequence ID" value="NZ_CP032157.1"/>
</dbReference>
<dbReference type="Gene3D" id="3.60.21.10">
    <property type="match status" value="1"/>
</dbReference>
<dbReference type="Proteomes" id="UP000263900">
    <property type="component" value="Chromosome"/>
</dbReference>
<dbReference type="GO" id="GO:0016787">
    <property type="term" value="F:hydrolase activity"/>
    <property type="evidence" value="ECO:0007669"/>
    <property type="project" value="InterPro"/>
</dbReference>
<dbReference type="SUPFAM" id="SSF56300">
    <property type="entry name" value="Metallo-dependent phosphatases"/>
    <property type="match status" value="1"/>
</dbReference>
<dbReference type="InterPro" id="IPR004843">
    <property type="entry name" value="Calcineurin-like_PHP"/>
</dbReference>
<dbReference type="AlphaFoldDB" id="A0A3B7MVV2"/>
<proteinExistence type="predicted"/>
<keyword evidence="3" id="KW-1185">Reference proteome</keyword>
<evidence type="ECO:0000313" key="3">
    <source>
        <dbReference type="Proteomes" id="UP000263900"/>
    </source>
</evidence>
<name>A0A3B7MVV2_9BACT</name>
<accession>A0A3B7MVV2</accession>
<feature type="domain" description="Calcineurin-like phosphoesterase" evidence="1">
    <location>
        <begin position="1"/>
        <end position="216"/>
    </location>
</feature>
<dbReference type="InterPro" id="IPR029052">
    <property type="entry name" value="Metallo-depent_PP-like"/>
</dbReference>
<gene>
    <name evidence="2" type="ORF">D3H65_30595</name>
</gene>